<feature type="transmembrane region" description="Helical" evidence="1">
    <location>
        <begin position="211"/>
        <end position="228"/>
    </location>
</feature>
<feature type="transmembrane region" description="Helical" evidence="1">
    <location>
        <begin position="109"/>
        <end position="132"/>
    </location>
</feature>
<comment type="caution">
    <text evidence="2">The sequence shown here is derived from an EMBL/GenBank/DDBJ whole genome shotgun (WGS) entry which is preliminary data.</text>
</comment>
<dbReference type="AlphaFoldDB" id="A0AAD1XRF6"/>
<evidence type="ECO:0000256" key="1">
    <source>
        <dbReference type="SAM" id="Phobius"/>
    </source>
</evidence>
<keyword evidence="3" id="KW-1185">Reference proteome</keyword>
<keyword evidence="1" id="KW-1133">Transmembrane helix</keyword>
<feature type="transmembrane region" description="Helical" evidence="1">
    <location>
        <begin position="78"/>
        <end position="97"/>
    </location>
</feature>
<protein>
    <submittedName>
        <fullName evidence="2">Uncharacterized protein</fullName>
    </submittedName>
</protein>
<keyword evidence="1" id="KW-0472">Membrane</keyword>
<organism evidence="2 3">
    <name type="scientific">Euplotes crassus</name>
    <dbReference type="NCBI Taxonomy" id="5936"/>
    <lineage>
        <taxon>Eukaryota</taxon>
        <taxon>Sar</taxon>
        <taxon>Alveolata</taxon>
        <taxon>Ciliophora</taxon>
        <taxon>Intramacronucleata</taxon>
        <taxon>Spirotrichea</taxon>
        <taxon>Hypotrichia</taxon>
        <taxon>Euplotida</taxon>
        <taxon>Euplotidae</taxon>
        <taxon>Moneuplotes</taxon>
    </lineage>
</organism>
<feature type="transmembrane region" description="Helical" evidence="1">
    <location>
        <begin position="152"/>
        <end position="170"/>
    </location>
</feature>
<evidence type="ECO:0000313" key="2">
    <source>
        <dbReference type="EMBL" id="CAI2377595.1"/>
    </source>
</evidence>
<evidence type="ECO:0000313" key="3">
    <source>
        <dbReference type="Proteomes" id="UP001295684"/>
    </source>
</evidence>
<sequence>MAKGRKSAPSGERSSLFSKQSHFHPREVGAYRFVWYGFYLVHILAVLLGVFLRTNYYFTHDKYPDRKEVTTFTQIKLVNSFMLVWPLLLILGTYLTAPRDEGDSQSARTYRIAFNLNVGVQVLLIYLVYYSIYYATEVAKGIAGQEVISGHIFVGFLSSSSFLSTTIYIHHFRKNDSQVHKIFQLLCFLYLLHMAYSFFWTAFIYHHTFDSLFGLLLGSVLSFLIQCSDGLNYFEMNIPTIVYAIRFMAGTIKQAIAEFGELYKEEGDFRASIVKPSDRDILR</sequence>
<name>A0AAD1XRF6_EUPCR</name>
<feature type="transmembrane region" description="Helical" evidence="1">
    <location>
        <begin position="182"/>
        <end position="205"/>
    </location>
</feature>
<gene>
    <name evidence="2" type="ORF">ECRASSUSDP1_LOCUS18983</name>
</gene>
<proteinExistence type="predicted"/>
<dbReference type="Proteomes" id="UP001295684">
    <property type="component" value="Unassembled WGS sequence"/>
</dbReference>
<reference evidence="2" key="1">
    <citation type="submission" date="2023-07" db="EMBL/GenBank/DDBJ databases">
        <authorList>
            <consortium name="AG Swart"/>
            <person name="Singh M."/>
            <person name="Singh A."/>
            <person name="Seah K."/>
            <person name="Emmerich C."/>
        </authorList>
    </citation>
    <scope>NUCLEOTIDE SEQUENCE</scope>
    <source>
        <strain evidence="2">DP1</strain>
    </source>
</reference>
<feature type="transmembrane region" description="Helical" evidence="1">
    <location>
        <begin position="33"/>
        <end position="58"/>
    </location>
</feature>
<keyword evidence="1" id="KW-0812">Transmembrane</keyword>
<dbReference type="EMBL" id="CAMPGE010019245">
    <property type="protein sequence ID" value="CAI2377595.1"/>
    <property type="molecule type" value="Genomic_DNA"/>
</dbReference>
<accession>A0AAD1XRF6</accession>